<dbReference type="PROSITE" id="PS50893">
    <property type="entry name" value="ABC_TRANSPORTER_2"/>
    <property type="match status" value="2"/>
</dbReference>
<evidence type="ECO:0000313" key="6">
    <source>
        <dbReference type="EMBL" id="PXA63946.1"/>
    </source>
</evidence>
<accession>A0A2V3DNF2</accession>
<dbReference type="Gene3D" id="3.40.50.300">
    <property type="entry name" value="P-loop containing nucleotide triphosphate hydrolases"/>
    <property type="match status" value="2"/>
</dbReference>
<dbReference type="InterPro" id="IPR017871">
    <property type="entry name" value="ABC_transporter-like_CS"/>
</dbReference>
<dbReference type="InterPro" id="IPR003593">
    <property type="entry name" value="AAA+_ATPase"/>
</dbReference>
<dbReference type="PANTHER" id="PTHR43790:SF9">
    <property type="entry name" value="GALACTOFURANOSE TRANSPORTER ATP-BINDING PROTEIN YTFR"/>
    <property type="match status" value="1"/>
</dbReference>
<dbReference type="SUPFAM" id="SSF52540">
    <property type="entry name" value="P-loop containing nucleoside triphosphate hydrolases"/>
    <property type="match status" value="2"/>
</dbReference>
<dbReference type="Proteomes" id="UP000246303">
    <property type="component" value="Unassembled WGS sequence"/>
</dbReference>
<keyword evidence="2" id="KW-0677">Repeat</keyword>
<dbReference type="AlphaFoldDB" id="A0A2V3DNF2"/>
<evidence type="ECO:0000313" key="7">
    <source>
        <dbReference type="Proteomes" id="UP000246303"/>
    </source>
</evidence>
<evidence type="ECO:0000256" key="2">
    <source>
        <dbReference type="ARBA" id="ARBA00022737"/>
    </source>
</evidence>
<dbReference type="EMBL" id="QHLZ01000019">
    <property type="protein sequence ID" value="PXA63946.1"/>
    <property type="molecule type" value="Genomic_DNA"/>
</dbReference>
<organism evidence="6 7">
    <name type="scientific">Arthrobacter psychrochitiniphilus</name>
    <dbReference type="NCBI Taxonomy" id="291045"/>
    <lineage>
        <taxon>Bacteria</taxon>
        <taxon>Bacillati</taxon>
        <taxon>Actinomycetota</taxon>
        <taxon>Actinomycetes</taxon>
        <taxon>Micrococcales</taxon>
        <taxon>Micrococcaceae</taxon>
        <taxon>Arthrobacter</taxon>
    </lineage>
</organism>
<keyword evidence="7" id="KW-1185">Reference proteome</keyword>
<dbReference type="InterPro" id="IPR027417">
    <property type="entry name" value="P-loop_NTPase"/>
</dbReference>
<dbReference type="CDD" id="cd03216">
    <property type="entry name" value="ABC_Carb_Monos_I"/>
    <property type="match status" value="1"/>
</dbReference>
<comment type="caution">
    <text evidence="6">The sequence shown here is derived from an EMBL/GenBank/DDBJ whole genome shotgun (WGS) entry which is preliminary data.</text>
</comment>
<dbReference type="InterPro" id="IPR003439">
    <property type="entry name" value="ABC_transporter-like_ATP-bd"/>
</dbReference>
<sequence>MTTSVPAPASPAVAFSVAGVSKDFPGVRALEDVSLAGYRGEVLAICGANGAGKSTLARLISGQSAPSTGRIKISGYDKEVTSPADADDAGILFMHQEPVIVDEFTVEENLWLKQLSSAGKNRSWRVIPKRRREESLEALRTVGMHEVTLGQLGKTLTPGLRQMLALGRTQVTPHRILILDETTASTTEEHFKDVEALVERERAAGTCVIFVSHRMPEVFAMADRIAILRNGRLIEVLKAKETNREEVVTLMVGEAVRALEAVPTPSFAGIDPVLEVSGLCSGSARDINFTVHPGEIVGIYGLVGSGRSSIARSISGHQNRDSGTVKLYGQEVSPKSPGAALKNGIAYLAEDRRREGFVKDFSNGDNMTLATLGQYSKFGVLNPQQERRRVDELIERYKVKGDGKTLTRSLSGGNQQKVCLAKWIEAKPNLVVLDEPTKGIDIGSRLNIYQIVHELADEQKGVVVVSSEAEELLMICHRILVIRDGELVDEFQSTESNTDDLMRAALGGEL</sequence>
<dbReference type="InterPro" id="IPR050107">
    <property type="entry name" value="ABC_carbohydrate_import_ATPase"/>
</dbReference>
<name>A0A2V3DNF2_9MICC</name>
<evidence type="ECO:0000256" key="4">
    <source>
        <dbReference type="ARBA" id="ARBA00022840"/>
    </source>
</evidence>
<dbReference type="SMART" id="SM00382">
    <property type="entry name" value="AAA"/>
    <property type="match status" value="2"/>
</dbReference>
<keyword evidence="3" id="KW-0547">Nucleotide-binding</keyword>
<dbReference type="Pfam" id="PF00005">
    <property type="entry name" value="ABC_tran"/>
    <property type="match status" value="2"/>
</dbReference>
<dbReference type="RefSeq" id="WP_110107920.1">
    <property type="nucleotide sequence ID" value="NZ_JACBZZ010000001.1"/>
</dbReference>
<dbReference type="PANTHER" id="PTHR43790">
    <property type="entry name" value="CARBOHYDRATE TRANSPORT ATP-BINDING PROTEIN MG119-RELATED"/>
    <property type="match status" value="1"/>
</dbReference>
<keyword evidence="1" id="KW-0813">Transport</keyword>
<dbReference type="GO" id="GO:0005524">
    <property type="term" value="F:ATP binding"/>
    <property type="evidence" value="ECO:0007669"/>
    <property type="project" value="UniProtKB-KW"/>
</dbReference>
<feature type="domain" description="ABC transporter" evidence="5">
    <location>
        <begin position="15"/>
        <end position="255"/>
    </location>
</feature>
<dbReference type="PROSITE" id="PS00211">
    <property type="entry name" value="ABC_TRANSPORTER_1"/>
    <property type="match status" value="1"/>
</dbReference>
<feature type="domain" description="ABC transporter" evidence="5">
    <location>
        <begin position="268"/>
        <end position="509"/>
    </location>
</feature>
<evidence type="ECO:0000259" key="5">
    <source>
        <dbReference type="PROSITE" id="PS50893"/>
    </source>
</evidence>
<proteinExistence type="predicted"/>
<evidence type="ECO:0000256" key="1">
    <source>
        <dbReference type="ARBA" id="ARBA00022448"/>
    </source>
</evidence>
<gene>
    <name evidence="6" type="ORF">CVS29_17685</name>
</gene>
<keyword evidence="4 6" id="KW-0067">ATP-binding</keyword>
<evidence type="ECO:0000256" key="3">
    <source>
        <dbReference type="ARBA" id="ARBA00022741"/>
    </source>
</evidence>
<dbReference type="OrthoDB" id="39350at2"/>
<dbReference type="GO" id="GO:0016887">
    <property type="term" value="F:ATP hydrolysis activity"/>
    <property type="evidence" value="ECO:0007669"/>
    <property type="project" value="InterPro"/>
</dbReference>
<reference evidence="6 7" key="1">
    <citation type="submission" date="2018-05" db="EMBL/GenBank/DDBJ databases">
        <title>Genetic diversity of glacier-inhabiting Cryobacterium bacteria in China and description of Cryobacterium mengkeensis sp. nov. and Arthrobacter glacialis sp. nov.</title>
        <authorList>
            <person name="Liu Q."/>
            <person name="Xin Y.-H."/>
        </authorList>
    </citation>
    <scope>NUCLEOTIDE SEQUENCE [LARGE SCALE GENOMIC DNA]</scope>
    <source>
        <strain evidence="6 7">GP3</strain>
    </source>
</reference>
<protein>
    <submittedName>
        <fullName evidence="6">Sugar ABC transporter ATP-binding protein</fullName>
    </submittedName>
</protein>
<dbReference type="CDD" id="cd03215">
    <property type="entry name" value="ABC_Carb_Monos_II"/>
    <property type="match status" value="1"/>
</dbReference>